<protein>
    <submittedName>
        <fullName evidence="3">Predicted ATP-dependent carboligase, ATP-grasp superfamily</fullName>
    </submittedName>
</protein>
<dbReference type="Pfam" id="PF02655">
    <property type="entry name" value="ATP-grasp_3"/>
    <property type="match status" value="1"/>
</dbReference>
<dbReference type="AlphaFoldDB" id="A0A1X7E2M7"/>
<evidence type="ECO:0000256" key="1">
    <source>
        <dbReference type="PROSITE-ProRule" id="PRU00409"/>
    </source>
</evidence>
<dbReference type="InterPro" id="IPR024710">
    <property type="entry name" value="MfnD"/>
</dbReference>
<keyword evidence="1" id="KW-0067">ATP-binding</keyword>
<dbReference type="SUPFAM" id="SSF56059">
    <property type="entry name" value="Glutathione synthetase ATP-binding domain-like"/>
    <property type="match status" value="1"/>
</dbReference>
<accession>A0A1X7E2M7</accession>
<dbReference type="PIRSF" id="PIRSF016766">
    <property type="entry name" value="UCP016766_ATPgrasp"/>
    <property type="match status" value="1"/>
</dbReference>
<reference evidence="4" key="1">
    <citation type="submission" date="2017-04" db="EMBL/GenBank/DDBJ databases">
        <authorList>
            <person name="Varghese N."/>
            <person name="Submissions S."/>
        </authorList>
    </citation>
    <scope>NUCLEOTIDE SEQUENCE [LARGE SCALE GENOMIC DNA]</scope>
    <source>
        <strain evidence="4">Ballard 720</strain>
    </source>
</reference>
<dbReference type="PROSITE" id="PS50975">
    <property type="entry name" value="ATP_GRASP"/>
    <property type="match status" value="1"/>
</dbReference>
<keyword evidence="3" id="KW-0436">Ligase</keyword>
<dbReference type="Gene3D" id="3.40.50.11770">
    <property type="match status" value="1"/>
</dbReference>
<organism evidence="3 4">
    <name type="scientific">Trinickia caryophylli</name>
    <name type="common">Paraburkholderia caryophylli</name>
    <dbReference type="NCBI Taxonomy" id="28094"/>
    <lineage>
        <taxon>Bacteria</taxon>
        <taxon>Pseudomonadati</taxon>
        <taxon>Pseudomonadota</taxon>
        <taxon>Betaproteobacteria</taxon>
        <taxon>Burkholderiales</taxon>
        <taxon>Burkholderiaceae</taxon>
        <taxon>Trinickia</taxon>
    </lineage>
</organism>
<dbReference type="InterPro" id="IPR011761">
    <property type="entry name" value="ATP-grasp"/>
</dbReference>
<keyword evidence="4" id="KW-1185">Reference proteome</keyword>
<name>A0A1X7E2M7_TRICW</name>
<dbReference type="InterPro" id="IPR040803">
    <property type="entry name" value="MfnD_preATP-grasp"/>
</dbReference>
<evidence type="ECO:0000313" key="3">
    <source>
        <dbReference type="EMBL" id="SMF26079.1"/>
    </source>
</evidence>
<keyword evidence="1" id="KW-0547">Nucleotide-binding</keyword>
<dbReference type="Pfam" id="PF18301">
    <property type="entry name" value="preATP-grasp_3"/>
    <property type="match status" value="1"/>
</dbReference>
<dbReference type="EMBL" id="FXAH01000004">
    <property type="protein sequence ID" value="SMF26079.1"/>
    <property type="molecule type" value="Genomic_DNA"/>
</dbReference>
<dbReference type="GO" id="GO:0016874">
    <property type="term" value="F:ligase activity"/>
    <property type="evidence" value="ECO:0007669"/>
    <property type="project" value="UniProtKB-KW"/>
</dbReference>
<dbReference type="Gene3D" id="3.30.470.20">
    <property type="entry name" value="ATP-grasp fold, B domain"/>
    <property type="match status" value="1"/>
</dbReference>
<proteinExistence type="predicted"/>
<dbReference type="GO" id="GO:0005524">
    <property type="term" value="F:ATP binding"/>
    <property type="evidence" value="ECO:0007669"/>
    <property type="project" value="UniProtKB-UniRule"/>
</dbReference>
<sequence>MRPLTKIFVYEYLTGGGIDPELATDGSLADLSALMGDGRIMRDALVSELRKLGGVRVSFASSRFEALSLRDGSCCPAPGESIPAFVARVARAHDYAWVIAPECDDLLLQLHDAVGPQRWLGCTREAIALASSKRATAACLAAHGIAVTESLDPAGDGEPGEGPWVVKPDDGAGSLDTFVFDSYAAACADYDTRASAGRAPVLQAWVEGEPLSLSLICREDGVELVSVNRQRISFVERHAPGAHMRIVEWGGVAVDQIDLGSVRAQTLASLARRTAAALPGLRGFIGIDLIWHPRRGPVIVEINPRLTTAYAHLATSSGGRLTRALLAAHGVPFAEERSPRIASAWGRPERGVQL</sequence>
<evidence type="ECO:0000313" key="4">
    <source>
        <dbReference type="Proteomes" id="UP000192911"/>
    </source>
</evidence>
<feature type="domain" description="ATP-grasp" evidence="2">
    <location>
        <begin position="137"/>
        <end position="330"/>
    </location>
</feature>
<dbReference type="InterPro" id="IPR003806">
    <property type="entry name" value="ATP-grasp_PylC-type"/>
</dbReference>
<gene>
    <name evidence="3" type="ORF">SAMN06295900_104369</name>
</gene>
<dbReference type="STRING" id="28094.SAMN06295900_104369"/>
<dbReference type="Proteomes" id="UP000192911">
    <property type="component" value="Unassembled WGS sequence"/>
</dbReference>
<dbReference type="GO" id="GO:0046872">
    <property type="term" value="F:metal ion binding"/>
    <property type="evidence" value="ECO:0007669"/>
    <property type="project" value="InterPro"/>
</dbReference>
<evidence type="ECO:0000259" key="2">
    <source>
        <dbReference type="PROSITE" id="PS50975"/>
    </source>
</evidence>